<reference evidence="1" key="1">
    <citation type="journal article" date="2015" name="J. Virol.">
        <title>Genomic and Proteomic Analyses Indicate that Banchine and Campoplegine Polydnaviruses Have Similar, if Not Identical, Viral Ancestors.</title>
        <authorList>
            <person name="Beliveau C."/>
            <person name="Cohen A."/>
            <person name="Stewart D."/>
            <person name="Periquet G."/>
            <person name="Djoumad A."/>
            <person name="Kuhn L."/>
            <person name="Stoltz D."/>
            <person name="Volkoff A.-N."/>
            <person name="Herniou E."/>
            <person name="Drezen J.-M."/>
            <person name="Cusson M."/>
        </authorList>
    </citation>
    <scope>NUCLEOTIDE SEQUENCE</scope>
</reference>
<accession>A0A0F6QA93</accession>
<sequence>MSKQKNKKMKDGNHFVSFSSRRFLANGNDVFYPEPWWAKYRGMSRAEIPRTMSPDLVYITLPMYSLRDIALRTIKLLLLNDNDAYSLDIPKNLQHELATMEPRKNARNNSDDVS</sequence>
<name>A0A0F6QA93_9HYME</name>
<protein>
    <submittedName>
        <fullName evidence="1">Uncharacterized protein</fullName>
    </submittedName>
</protein>
<dbReference type="InterPro" id="IPR036208">
    <property type="entry name" value="VHL_sf"/>
</dbReference>
<proteinExistence type="predicted"/>
<dbReference type="InterPro" id="IPR037139">
    <property type="entry name" value="VHL_alpha_dom_sf"/>
</dbReference>
<dbReference type="Gene3D" id="1.10.750.10">
    <property type="entry name" value="von Hippel-Lindau disease tumour suppressor, alpha domain"/>
    <property type="match status" value="1"/>
</dbReference>
<dbReference type="EMBL" id="KP706800">
    <property type="protein sequence ID" value="AKD28103.1"/>
    <property type="molecule type" value="Genomic_DNA"/>
</dbReference>
<evidence type="ECO:0000313" key="1">
    <source>
        <dbReference type="EMBL" id="AKD28103.1"/>
    </source>
</evidence>
<organism evidence="1">
    <name type="scientific">Glypta fumiferanae</name>
    <dbReference type="NCBI Taxonomy" id="389681"/>
    <lineage>
        <taxon>Eukaryota</taxon>
        <taxon>Metazoa</taxon>
        <taxon>Ecdysozoa</taxon>
        <taxon>Arthropoda</taxon>
        <taxon>Hexapoda</taxon>
        <taxon>Insecta</taxon>
        <taxon>Pterygota</taxon>
        <taxon>Neoptera</taxon>
        <taxon>Endopterygota</taxon>
        <taxon>Hymenoptera</taxon>
        <taxon>Apocrita</taxon>
        <taxon>Ichneumonoidea</taxon>
        <taxon>Ichneumonidae</taxon>
        <taxon>Banchinae</taxon>
        <taxon>Glypta</taxon>
    </lineage>
</organism>
<dbReference type="AlphaFoldDB" id="A0A0F6QA93"/>
<dbReference type="SUPFAM" id="SSF49468">
    <property type="entry name" value="VHL"/>
    <property type="match status" value="1"/>
</dbReference>